<organism evidence="2 3">
    <name type="scientific">Serratia marcescens</name>
    <dbReference type="NCBI Taxonomy" id="615"/>
    <lineage>
        <taxon>Bacteria</taxon>
        <taxon>Pseudomonadati</taxon>
        <taxon>Pseudomonadota</taxon>
        <taxon>Gammaproteobacteria</taxon>
        <taxon>Enterobacterales</taxon>
        <taxon>Yersiniaceae</taxon>
        <taxon>Serratia</taxon>
    </lineage>
</organism>
<name>A0ABX5NK30_SERMA</name>
<reference evidence="2" key="2">
    <citation type="submission" date="2018-06" db="EMBL/GenBank/DDBJ databases">
        <authorList>
            <person name="Martins R.C."/>
            <person name="Perdigao-Neto L.V."/>
            <person name="Costa S.F."/>
            <person name="Levin A.S.S."/>
        </authorList>
    </citation>
    <scope>NUCLEOTIDE SEQUENCE</scope>
    <source>
        <strain evidence="2">1283</strain>
    </source>
</reference>
<dbReference type="Proteomes" id="UP000247823">
    <property type="component" value="Unassembled WGS sequence"/>
</dbReference>
<protein>
    <recommendedName>
        <fullName evidence="1">Glycosyltransferase 2-like domain-containing protein</fullName>
    </recommendedName>
</protein>
<proteinExistence type="predicted"/>
<keyword evidence="3" id="KW-1185">Reference proteome</keyword>
<accession>A0ABX5NK30</accession>
<dbReference type="InterPro" id="IPR001173">
    <property type="entry name" value="Glyco_trans_2-like"/>
</dbReference>
<dbReference type="InterPro" id="IPR029044">
    <property type="entry name" value="Nucleotide-diphossugar_trans"/>
</dbReference>
<sequence length="69" mass="7775">MKYAALIVTYNRLEKLQLCWKATAALSFEHIVIVDNASSDGTEQWLAAQDDPRLRVIRTERNLGGGWGI</sequence>
<feature type="domain" description="Glycosyltransferase 2-like" evidence="1">
    <location>
        <begin position="6"/>
        <end position="67"/>
    </location>
</feature>
<evidence type="ECO:0000313" key="2">
    <source>
        <dbReference type="EMBL" id="PYA73555.1"/>
    </source>
</evidence>
<dbReference type="Gene3D" id="3.90.550.10">
    <property type="entry name" value="Spore Coat Polysaccharide Biosynthesis Protein SpsA, Chain A"/>
    <property type="match status" value="1"/>
</dbReference>
<evidence type="ECO:0000313" key="3">
    <source>
        <dbReference type="Proteomes" id="UP000247823"/>
    </source>
</evidence>
<evidence type="ECO:0000259" key="1">
    <source>
        <dbReference type="Pfam" id="PF00535"/>
    </source>
</evidence>
<reference evidence="2" key="1">
    <citation type="submission" date="2018-06" db="EMBL/GenBank/DDBJ databases">
        <title>Serratia marcescens genome sequencing and assembly.</title>
        <authorList>
            <person name="Martins R.C.R."/>
            <person name="Perdigao-Neto L.V."/>
            <person name="Costa S.F."/>
            <person name="Levin A.S.S."/>
        </authorList>
    </citation>
    <scope>NUCLEOTIDE SEQUENCE</scope>
    <source>
        <strain evidence="2">1283</strain>
    </source>
</reference>
<comment type="caution">
    <text evidence="2">The sequence shown here is derived from an EMBL/GenBank/DDBJ whole genome shotgun (WGS) entry which is preliminary data.</text>
</comment>
<dbReference type="Pfam" id="PF00535">
    <property type="entry name" value="Glycos_transf_2"/>
    <property type="match status" value="1"/>
</dbReference>
<dbReference type="SUPFAM" id="SSF53448">
    <property type="entry name" value="Nucleotide-diphospho-sugar transferases"/>
    <property type="match status" value="1"/>
</dbReference>
<dbReference type="RefSeq" id="WP_110606018.1">
    <property type="nucleotide sequence ID" value="NZ_QJQB01000070.1"/>
</dbReference>
<gene>
    <name evidence="2" type="ORF">DMW51_03630</name>
</gene>
<dbReference type="EMBL" id="QJQB01000070">
    <property type="protein sequence ID" value="PYA73555.1"/>
    <property type="molecule type" value="Genomic_DNA"/>
</dbReference>